<dbReference type="GO" id="GO:0003723">
    <property type="term" value="F:RNA binding"/>
    <property type="evidence" value="ECO:0007669"/>
    <property type="project" value="UniProtKB-KW"/>
</dbReference>
<dbReference type="SMART" id="SM00360">
    <property type="entry name" value="RRM"/>
    <property type="match status" value="1"/>
</dbReference>
<dbReference type="Gene3D" id="3.30.70.330">
    <property type="match status" value="1"/>
</dbReference>
<keyword evidence="5" id="KW-1185">Reference proteome</keyword>
<dbReference type="Proteomes" id="UP001328107">
    <property type="component" value="Unassembled WGS sequence"/>
</dbReference>
<evidence type="ECO:0000313" key="5">
    <source>
        <dbReference type="Proteomes" id="UP001328107"/>
    </source>
</evidence>
<organism evidence="4 5">
    <name type="scientific">Pristionchus mayeri</name>
    <dbReference type="NCBI Taxonomy" id="1317129"/>
    <lineage>
        <taxon>Eukaryota</taxon>
        <taxon>Metazoa</taxon>
        <taxon>Ecdysozoa</taxon>
        <taxon>Nematoda</taxon>
        <taxon>Chromadorea</taxon>
        <taxon>Rhabditida</taxon>
        <taxon>Rhabditina</taxon>
        <taxon>Diplogasteromorpha</taxon>
        <taxon>Diplogasteroidea</taxon>
        <taxon>Neodiplogasteridae</taxon>
        <taxon>Pristionchus</taxon>
    </lineage>
</organism>
<dbReference type="PANTHER" id="PTHR13976">
    <property type="entry name" value="HETEROGENEOUS NUCLEAR RIBONUCLEOPROTEIN-RELATED"/>
    <property type="match status" value="1"/>
</dbReference>
<evidence type="ECO:0000256" key="1">
    <source>
        <dbReference type="ARBA" id="ARBA00022737"/>
    </source>
</evidence>
<proteinExistence type="predicted"/>
<name>A0AAN5I8T2_9BILA</name>
<gene>
    <name evidence="4" type="ORF">PMAYCL1PPCAC_25904</name>
</gene>
<accession>A0AAN5I8T2</accession>
<dbReference type="InterPro" id="IPR000504">
    <property type="entry name" value="RRM_dom"/>
</dbReference>
<comment type="caution">
    <text evidence="4">The sequence shown here is derived from an EMBL/GenBank/DDBJ whole genome shotgun (WGS) entry which is preliminary data.</text>
</comment>
<feature type="non-terminal residue" evidence="4">
    <location>
        <position position="1"/>
    </location>
</feature>
<protein>
    <recommendedName>
        <fullName evidence="3">RRM domain-containing protein</fullName>
    </recommendedName>
</protein>
<dbReference type="InterPro" id="IPR012677">
    <property type="entry name" value="Nucleotide-bd_a/b_plait_sf"/>
</dbReference>
<dbReference type="SUPFAM" id="SSF54928">
    <property type="entry name" value="RNA-binding domain, RBD"/>
    <property type="match status" value="2"/>
</dbReference>
<dbReference type="InterPro" id="IPR050666">
    <property type="entry name" value="ESRP"/>
</dbReference>
<sequence length="148" mass="16054">RRFLVRCRGFPFSVTENEVSEFLGGKGIKSIELTHRPSGQAIIECEDEESFNAALSKNRQHIRDRCVAVSQSSASDMAEAEKAKGGEPSLGTNEGVVADAGKFFVQCSGLPFNAKENEISEFLGGKGVKRIKFMPILPTGNAIVECED</sequence>
<dbReference type="EMBL" id="BTRK01000005">
    <property type="protein sequence ID" value="GMR55709.1"/>
    <property type="molecule type" value="Genomic_DNA"/>
</dbReference>
<evidence type="ECO:0000256" key="2">
    <source>
        <dbReference type="ARBA" id="ARBA00022884"/>
    </source>
</evidence>
<dbReference type="AlphaFoldDB" id="A0AAN5I8T2"/>
<dbReference type="Pfam" id="PF00076">
    <property type="entry name" value="RRM_1"/>
    <property type="match status" value="1"/>
</dbReference>
<keyword evidence="1" id="KW-0677">Repeat</keyword>
<reference evidence="5" key="1">
    <citation type="submission" date="2022-10" db="EMBL/GenBank/DDBJ databases">
        <title>Genome assembly of Pristionchus species.</title>
        <authorList>
            <person name="Yoshida K."/>
            <person name="Sommer R.J."/>
        </authorList>
    </citation>
    <scope>NUCLEOTIDE SEQUENCE [LARGE SCALE GENOMIC DNA]</scope>
    <source>
        <strain evidence="5">RS5460</strain>
    </source>
</reference>
<dbReference type="InterPro" id="IPR035979">
    <property type="entry name" value="RBD_domain_sf"/>
</dbReference>
<feature type="domain" description="RRM" evidence="3">
    <location>
        <begin position="4"/>
        <end position="70"/>
    </location>
</feature>
<keyword evidence="2" id="KW-0694">RNA-binding</keyword>
<feature type="non-terminal residue" evidence="4">
    <location>
        <position position="148"/>
    </location>
</feature>
<evidence type="ECO:0000313" key="4">
    <source>
        <dbReference type="EMBL" id="GMR55709.1"/>
    </source>
</evidence>
<dbReference type="CDD" id="cd12254">
    <property type="entry name" value="RRM_hnRNPH_ESRPs_RBM12_like"/>
    <property type="match status" value="1"/>
</dbReference>
<evidence type="ECO:0000259" key="3">
    <source>
        <dbReference type="SMART" id="SM00360"/>
    </source>
</evidence>